<sequence length="348" mass="37419">MHLIDQAPEIVERADAHGQSRAVGDDRLALDVVRIDAADQRHRRRVGDIDGDEATGLGVPRADVGDAVADEELAAAGRQTEVAEQRHRQAREVDGAQRVARVERIERRAVARERRDAGPAERQDLQQFAGEQVVRFDAVAGGDIGDAVGHLDLHGGNGDALQEYRRGSVGDIDQMQCRPGRDRGDAEARIDGDVDGIAGKVELAQDERGLEAGSIDDRQAVRAAGDIGGLHFGAGRRAFEGDGFGLALQRESGDDAGWEGAATKRITTGPYLAQVADAIVVAVREIITRSQDKFGNAIQSIPVNVAASRWGNNDARHLEVLPGRRRDKITHATFQGVEIQDPLTIVSS</sequence>
<evidence type="ECO:0000313" key="2">
    <source>
        <dbReference type="Proteomes" id="UP000020077"/>
    </source>
</evidence>
<organism evidence="1 2">
    <name type="scientific">Candidatus Accumulibacter phosphatis</name>
    <dbReference type="NCBI Taxonomy" id="327160"/>
    <lineage>
        <taxon>Bacteria</taxon>
        <taxon>Pseudomonadati</taxon>
        <taxon>Pseudomonadota</taxon>
        <taxon>Betaproteobacteria</taxon>
        <taxon>Candidatus Accumulibacter</taxon>
    </lineage>
</organism>
<name>A0A080MA68_9PROT</name>
<dbReference type="AlphaFoldDB" id="A0A080MA68"/>
<accession>A0A080MA68</accession>
<proteinExistence type="predicted"/>
<protein>
    <submittedName>
        <fullName evidence="1">Uncharacterized protein</fullName>
    </submittedName>
</protein>
<reference evidence="1 2" key="1">
    <citation type="submission" date="2014-02" db="EMBL/GenBank/DDBJ databases">
        <title>Expanding our view of genomic diversity in Candidatus Accumulibacter clades.</title>
        <authorList>
            <person name="Skennerton C.T."/>
            <person name="Barr J.J."/>
            <person name="Slater F.R."/>
            <person name="Bond P.L."/>
            <person name="Tyson G.W."/>
        </authorList>
    </citation>
    <scope>NUCLEOTIDE SEQUENCE [LARGE SCALE GENOMIC DNA]</scope>
    <source>
        <strain evidence="2">BA-91</strain>
    </source>
</reference>
<dbReference type="EMBL" id="JDVG02000119">
    <property type="protein sequence ID" value="KFB74019.1"/>
    <property type="molecule type" value="Genomic_DNA"/>
</dbReference>
<gene>
    <name evidence="1" type="ORF">AW09_000696</name>
</gene>
<evidence type="ECO:0000313" key="1">
    <source>
        <dbReference type="EMBL" id="KFB74019.1"/>
    </source>
</evidence>
<comment type="caution">
    <text evidence="1">The sequence shown here is derived from an EMBL/GenBank/DDBJ whole genome shotgun (WGS) entry which is preliminary data.</text>
</comment>
<dbReference type="Proteomes" id="UP000020077">
    <property type="component" value="Unassembled WGS sequence"/>
</dbReference>